<dbReference type="RefSeq" id="WP_066212666.1">
    <property type="nucleotide sequence ID" value="NZ_CP049819.1"/>
</dbReference>
<evidence type="ECO:0000259" key="1">
    <source>
        <dbReference type="Pfam" id="PF22525"/>
    </source>
</evidence>
<reference evidence="2 3" key="1">
    <citation type="submission" date="2016-10" db="EMBL/GenBank/DDBJ databases">
        <authorList>
            <person name="de Groot N.N."/>
        </authorList>
    </citation>
    <scope>NUCLEOTIDE SEQUENCE [LARGE SCALE GENOMIC DNA]</scope>
    <source>
        <strain evidence="2 3">DSM 10495</strain>
    </source>
</reference>
<proteinExistence type="predicted"/>
<gene>
    <name evidence="2" type="ORF">SAMN04489745_2222</name>
</gene>
<name>A0A1H4Q9D1_9MICC</name>
<organism evidence="2 3">
    <name type="scientific">Arthrobacter woluwensis</name>
    <dbReference type="NCBI Taxonomy" id="156980"/>
    <lineage>
        <taxon>Bacteria</taxon>
        <taxon>Bacillati</taxon>
        <taxon>Actinomycetota</taxon>
        <taxon>Actinomycetes</taxon>
        <taxon>Micrococcales</taxon>
        <taxon>Micrococcaceae</taxon>
        <taxon>Arthrobacter</taxon>
    </lineage>
</organism>
<dbReference type="InterPro" id="IPR010979">
    <property type="entry name" value="Ribosomal_uS13-like_H2TH"/>
</dbReference>
<dbReference type="NCBIfam" id="NF041260">
    <property type="entry name" value="actino_IHF"/>
    <property type="match status" value="1"/>
</dbReference>
<dbReference type="Proteomes" id="UP000182652">
    <property type="component" value="Unassembled WGS sequence"/>
</dbReference>
<evidence type="ECO:0000313" key="3">
    <source>
        <dbReference type="Proteomes" id="UP000182652"/>
    </source>
</evidence>
<dbReference type="AlphaFoldDB" id="A0A1H4Q9D1"/>
<dbReference type="Gene3D" id="1.10.8.50">
    <property type="match status" value="1"/>
</dbReference>
<dbReference type="GO" id="GO:0003676">
    <property type="term" value="F:nucleic acid binding"/>
    <property type="evidence" value="ECO:0007669"/>
    <property type="project" value="InterPro"/>
</dbReference>
<dbReference type="EMBL" id="FNSN01000003">
    <property type="protein sequence ID" value="SEC16189.1"/>
    <property type="molecule type" value="Genomic_DNA"/>
</dbReference>
<dbReference type="InterPro" id="IPR047806">
    <property type="entry name" value="IHF_actinobact"/>
</dbReference>
<evidence type="ECO:0000313" key="2">
    <source>
        <dbReference type="EMBL" id="SEC16189.1"/>
    </source>
</evidence>
<protein>
    <recommendedName>
        <fullName evidence="1">Integration host factor-like helix-two turn-helix domain-containing protein</fullName>
    </recommendedName>
</protein>
<dbReference type="Pfam" id="PF22525">
    <property type="entry name" value="H2TH_5"/>
    <property type="match status" value="1"/>
</dbReference>
<dbReference type="STRING" id="156980.SAMN04489745_2222"/>
<feature type="domain" description="Integration host factor-like helix-two turn-helix" evidence="1">
    <location>
        <begin position="32"/>
        <end position="99"/>
    </location>
</feature>
<sequence length="105" mass="11499">MSLRVLTSTERSAALAKAAAARQVRARLKEALKSGELTVPQVLAQAEDDPAIARLKVSELLESFPGIGRVRSQAIMTQLRIAPSRRVRGLGVHQRKALIDFLEDK</sequence>
<dbReference type="SUPFAM" id="SSF46946">
    <property type="entry name" value="S13-like H2TH domain"/>
    <property type="match status" value="1"/>
</dbReference>
<accession>A0A1H4Q9D1</accession>
<dbReference type="InterPro" id="IPR055201">
    <property type="entry name" value="IHF-like_H2TH"/>
</dbReference>
<keyword evidence="3" id="KW-1185">Reference proteome</keyword>
<dbReference type="OrthoDB" id="3197442at2"/>